<gene>
    <name evidence="2" type="ORF">D1866_08510</name>
    <name evidence="1" type="ORF">GFB69_11610</name>
</gene>
<name>A0A650CVY1_ACIAM</name>
<protein>
    <submittedName>
        <fullName evidence="2">Uncharacterized protein</fullName>
    </submittedName>
</protein>
<proteinExistence type="predicted"/>
<reference evidence="1 4" key="1">
    <citation type="submission" date="2019-10" db="EMBL/GenBank/DDBJ databases">
        <title>Comparative genomics of sulfur disproportionating microorganisms.</title>
        <authorList>
            <person name="Ward L.M."/>
            <person name="Bertran E."/>
            <person name="Johnston D."/>
        </authorList>
    </citation>
    <scope>NUCLEOTIDE SEQUENCE [LARGE SCALE GENOMIC DNA]</scope>
    <source>
        <strain evidence="1 4">DSM 3772</strain>
    </source>
</reference>
<evidence type="ECO:0000313" key="1">
    <source>
        <dbReference type="EMBL" id="MQL56340.1"/>
    </source>
</evidence>
<evidence type="ECO:0000313" key="4">
    <source>
        <dbReference type="Proteomes" id="UP000474054"/>
    </source>
</evidence>
<dbReference type="EMBL" id="CP045482">
    <property type="protein sequence ID" value="QGR22034.1"/>
    <property type="molecule type" value="Genomic_DNA"/>
</dbReference>
<accession>A0A650CVY1</accession>
<organism evidence="2 3">
    <name type="scientific">Acidianus ambivalens</name>
    <name type="common">Desulfurolobus ambivalens</name>
    <dbReference type="NCBI Taxonomy" id="2283"/>
    <lineage>
        <taxon>Archaea</taxon>
        <taxon>Thermoproteota</taxon>
        <taxon>Thermoprotei</taxon>
        <taxon>Sulfolobales</taxon>
        <taxon>Sulfolobaceae</taxon>
        <taxon>Acidianus</taxon>
    </lineage>
</organism>
<keyword evidence="3" id="KW-1185">Reference proteome</keyword>
<dbReference type="RefSeq" id="WP_152943067.1">
    <property type="nucleotide sequence ID" value="NZ_CP045482.1"/>
</dbReference>
<dbReference type="EMBL" id="WHYS01000003">
    <property type="protein sequence ID" value="MQL56340.1"/>
    <property type="molecule type" value="Genomic_DNA"/>
</dbReference>
<dbReference type="KEGG" id="aamb:D1866_08510"/>
<sequence length="238" mass="26701">MKSKAALLALLILLLMPGIFYSDVLYYYHGESQFYTIKIIKIYTYHLPNANVRSSVNSGNNVSIKICEYNPPPPPHSQNVSTICLPKSSKVFLIPIIYNISKNGPKLSYCCISLTFTSLANTYKACLVTKAKPLNKTFYFVTQCNYYSVNVCWTFYEPPPPTAWANILLMFIVQEGEANYVYFWSINITLSPAQPPPPPPPPGPPPPPPPASPYCYVVEYPNLCPLKVAQIISSLYKL</sequence>
<evidence type="ECO:0000313" key="3">
    <source>
        <dbReference type="Proteomes" id="UP000426328"/>
    </source>
</evidence>
<reference evidence="2 3" key="2">
    <citation type="submission" date="2019-10" db="EMBL/GenBank/DDBJ databases">
        <title>Genome Sequences from Six Type Strain Members of the Archaeal Family Sulfolobaceae: Acidianus ambivalens, Acidianus infernus, Metallosphaera prunae, Stygiolobus azoricus, Sulfolobus metallicus, and Sulfurisphaera ohwakuensis.</title>
        <authorList>
            <person name="Counts J.A."/>
            <person name="Kelly R.M."/>
        </authorList>
    </citation>
    <scope>NUCLEOTIDE SEQUENCE [LARGE SCALE GENOMIC DNA]</scope>
    <source>
        <strain evidence="2 3">LEI 10</strain>
    </source>
</reference>
<dbReference type="AlphaFoldDB" id="A0A650CVY1"/>
<dbReference type="Proteomes" id="UP000474054">
    <property type="component" value="Unassembled WGS sequence"/>
</dbReference>
<dbReference type="GeneID" id="42779772"/>
<dbReference type="Proteomes" id="UP000426328">
    <property type="component" value="Chromosome"/>
</dbReference>
<evidence type="ECO:0000313" key="2">
    <source>
        <dbReference type="EMBL" id="QGR22034.1"/>
    </source>
</evidence>